<proteinExistence type="inferred from homology"/>
<dbReference type="GO" id="GO:0016787">
    <property type="term" value="F:hydrolase activity"/>
    <property type="evidence" value="ECO:0007669"/>
    <property type="project" value="UniProtKB-KW"/>
</dbReference>
<evidence type="ECO:0000313" key="7">
    <source>
        <dbReference type="Proteomes" id="UP001230005"/>
    </source>
</evidence>
<keyword evidence="4" id="KW-0788">Thiol protease</keyword>
<comment type="caution">
    <text evidence="6">The sequence shown here is derived from an EMBL/GenBank/DDBJ whole genome shotgun (WGS) entry which is preliminary data.</text>
</comment>
<evidence type="ECO:0000256" key="2">
    <source>
        <dbReference type="ARBA" id="ARBA00022670"/>
    </source>
</evidence>
<dbReference type="Pfam" id="PF00877">
    <property type="entry name" value="NLPC_P60"/>
    <property type="match status" value="1"/>
</dbReference>
<keyword evidence="2" id="KW-0645">Protease</keyword>
<name>A0ABT9ZU20_9BACI</name>
<evidence type="ECO:0000256" key="1">
    <source>
        <dbReference type="ARBA" id="ARBA00007074"/>
    </source>
</evidence>
<dbReference type="Gene3D" id="3.90.1720.10">
    <property type="entry name" value="endopeptidase domain like (from Nostoc punctiforme)"/>
    <property type="match status" value="1"/>
</dbReference>
<evidence type="ECO:0000259" key="5">
    <source>
        <dbReference type="PROSITE" id="PS51935"/>
    </source>
</evidence>
<keyword evidence="7" id="KW-1185">Reference proteome</keyword>
<dbReference type="Proteomes" id="UP001230005">
    <property type="component" value="Unassembled WGS sequence"/>
</dbReference>
<sequence>MTINKIMETGLKQLGKPYVFNAPAGSDNHFDCSSFIQYIFKQNGIHLPRNSRQQFQVGKAVSYPNIKKRDLLFFTTTKRKQRKGIEKIGHVALYIGNKKILHTFRKGKKVKISNLYPYWKTVFLGAKRVIDE</sequence>
<accession>A0ABT9ZU20</accession>
<reference evidence="6 7" key="1">
    <citation type="submission" date="2023-07" db="EMBL/GenBank/DDBJ databases">
        <title>Genomic Encyclopedia of Type Strains, Phase IV (KMG-IV): sequencing the most valuable type-strain genomes for metagenomic binning, comparative biology and taxonomic classification.</title>
        <authorList>
            <person name="Goeker M."/>
        </authorList>
    </citation>
    <scope>NUCLEOTIDE SEQUENCE [LARGE SCALE GENOMIC DNA]</scope>
    <source>
        <strain evidence="6 7">DSM 9768</strain>
    </source>
</reference>
<dbReference type="InterPro" id="IPR000064">
    <property type="entry name" value="NLP_P60_dom"/>
</dbReference>
<comment type="similarity">
    <text evidence="1">Belongs to the peptidase C40 family.</text>
</comment>
<organism evidence="6 7">
    <name type="scientific">Evansella vedderi</name>
    <dbReference type="NCBI Taxonomy" id="38282"/>
    <lineage>
        <taxon>Bacteria</taxon>
        <taxon>Bacillati</taxon>
        <taxon>Bacillota</taxon>
        <taxon>Bacilli</taxon>
        <taxon>Bacillales</taxon>
        <taxon>Bacillaceae</taxon>
        <taxon>Evansella</taxon>
    </lineage>
</organism>
<evidence type="ECO:0000256" key="3">
    <source>
        <dbReference type="ARBA" id="ARBA00022801"/>
    </source>
</evidence>
<dbReference type="PANTHER" id="PTHR47053:SF1">
    <property type="entry name" value="MUREIN DD-ENDOPEPTIDASE MEPH-RELATED"/>
    <property type="match status" value="1"/>
</dbReference>
<dbReference type="RefSeq" id="WP_307324404.1">
    <property type="nucleotide sequence ID" value="NZ_JAUSUG010000006.1"/>
</dbReference>
<dbReference type="SUPFAM" id="SSF54001">
    <property type="entry name" value="Cysteine proteinases"/>
    <property type="match status" value="1"/>
</dbReference>
<feature type="domain" description="NlpC/P60" evidence="5">
    <location>
        <begin position="1"/>
        <end position="130"/>
    </location>
</feature>
<gene>
    <name evidence="6" type="ORF">J2S74_001814</name>
</gene>
<dbReference type="InterPro" id="IPR051202">
    <property type="entry name" value="Peptidase_C40"/>
</dbReference>
<dbReference type="InterPro" id="IPR038765">
    <property type="entry name" value="Papain-like_cys_pep_sf"/>
</dbReference>
<dbReference type="EMBL" id="JAUSUG010000006">
    <property type="protein sequence ID" value="MDQ0254435.1"/>
    <property type="molecule type" value="Genomic_DNA"/>
</dbReference>
<evidence type="ECO:0000256" key="4">
    <source>
        <dbReference type="ARBA" id="ARBA00022807"/>
    </source>
</evidence>
<protein>
    <submittedName>
        <fullName evidence="6">Cell wall-associated NlpC family hydrolase</fullName>
    </submittedName>
</protein>
<dbReference type="PANTHER" id="PTHR47053">
    <property type="entry name" value="MUREIN DD-ENDOPEPTIDASE MEPH-RELATED"/>
    <property type="match status" value="1"/>
</dbReference>
<keyword evidence="3 6" id="KW-0378">Hydrolase</keyword>
<dbReference type="PROSITE" id="PS51935">
    <property type="entry name" value="NLPC_P60"/>
    <property type="match status" value="1"/>
</dbReference>
<evidence type="ECO:0000313" key="6">
    <source>
        <dbReference type="EMBL" id="MDQ0254435.1"/>
    </source>
</evidence>